<evidence type="ECO:0000256" key="7">
    <source>
        <dbReference type="ARBA" id="ARBA00023172"/>
    </source>
</evidence>
<evidence type="ECO:0000256" key="6">
    <source>
        <dbReference type="ARBA" id="ARBA00023125"/>
    </source>
</evidence>
<sequence length="389" mass="43983">MTTPTKKADLILVGISPIRPVLDLDSLAFYADSPTVEDRLYDLAAILAFLNEYKESPNTLRNYARECERLLLWARDQDKTLADLGRDDFDRYLAFLASPAPADRWCGPKRRRDSAEWRPFVGPLSPAAISTALASIGSMMDYLVSTGHLPANPLALMRMKHKKMLSGRPAPLTVERFIDPQMWNAVLEALEAIPRSTIKGQAHYERMRFILSMLYLLGPRASELEHGVMGDFREQRGRWWWYVLGKGGKYARVAVPDDMVAALARYRKYLGLSAAPSPDDHTPLLLALNRSSMTARRMNQLLKKIFWSAAVILEPGSAIKADKLRKASAHWGRHTAITAKVDAGMDPRYVQKDARHSDPRTTALYTHEEDDKRHDDAQKVRINMSIRGK</sequence>
<evidence type="ECO:0000259" key="10">
    <source>
        <dbReference type="PROSITE" id="PS51898"/>
    </source>
</evidence>
<dbReference type="InterPro" id="IPR002104">
    <property type="entry name" value="Integrase_catalytic"/>
</dbReference>
<dbReference type="InterPro" id="IPR011010">
    <property type="entry name" value="DNA_brk_join_enz"/>
</dbReference>
<keyword evidence="4" id="KW-0159">Chromosome partition</keyword>
<feature type="compositionally biased region" description="Basic and acidic residues" evidence="9">
    <location>
        <begin position="366"/>
        <end position="379"/>
    </location>
</feature>
<keyword evidence="2" id="KW-0963">Cytoplasm</keyword>
<dbReference type="GO" id="GO:0006310">
    <property type="term" value="P:DNA recombination"/>
    <property type="evidence" value="ECO:0007669"/>
    <property type="project" value="UniProtKB-KW"/>
</dbReference>
<dbReference type="AlphaFoldDB" id="E6QLT7"/>
<dbReference type="GO" id="GO:0015074">
    <property type="term" value="P:DNA integration"/>
    <property type="evidence" value="ECO:0007669"/>
    <property type="project" value="UniProtKB-KW"/>
</dbReference>
<feature type="region of interest" description="Disordered" evidence="9">
    <location>
        <begin position="353"/>
        <end position="389"/>
    </location>
</feature>
<dbReference type="PANTHER" id="PTHR30349">
    <property type="entry name" value="PHAGE INTEGRASE-RELATED"/>
    <property type="match status" value="1"/>
</dbReference>
<evidence type="ECO:0000313" key="12">
    <source>
        <dbReference type="EMBL" id="CBI08208.1"/>
    </source>
</evidence>
<evidence type="ECO:0000256" key="4">
    <source>
        <dbReference type="ARBA" id="ARBA00022829"/>
    </source>
</evidence>
<evidence type="ECO:0000256" key="3">
    <source>
        <dbReference type="ARBA" id="ARBA00022618"/>
    </source>
</evidence>
<dbReference type="Gene3D" id="1.10.443.10">
    <property type="entry name" value="Intergrase catalytic core"/>
    <property type="match status" value="1"/>
</dbReference>
<dbReference type="GO" id="GO:0003677">
    <property type="term" value="F:DNA binding"/>
    <property type="evidence" value="ECO:0007669"/>
    <property type="project" value="UniProtKB-KW"/>
</dbReference>
<dbReference type="Pfam" id="PF00589">
    <property type="entry name" value="Phage_integrase"/>
    <property type="match status" value="1"/>
</dbReference>
<evidence type="ECO:0000259" key="11">
    <source>
        <dbReference type="PROSITE" id="PS51900"/>
    </source>
</evidence>
<comment type="caution">
    <text evidence="12">The sequence shown here is derived from an EMBL/GenBank/DDBJ whole genome shotgun (WGS) entry which is preliminary data.</text>
</comment>
<feature type="domain" description="Tyr recombinase" evidence="10">
    <location>
        <begin position="173"/>
        <end position="380"/>
    </location>
</feature>
<keyword evidence="7" id="KW-0233">DNA recombination</keyword>
<accession>E6QLT7</accession>
<proteinExistence type="predicted"/>
<keyword evidence="3" id="KW-0132">Cell division</keyword>
<dbReference type="InterPro" id="IPR010998">
    <property type="entry name" value="Integrase_recombinase_N"/>
</dbReference>
<dbReference type="GO" id="GO:0007059">
    <property type="term" value="P:chromosome segregation"/>
    <property type="evidence" value="ECO:0007669"/>
    <property type="project" value="UniProtKB-KW"/>
</dbReference>
<dbReference type="InterPro" id="IPR044068">
    <property type="entry name" value="CB"/>
</dbReference>
<organism evidence="12">
    <name type="scientific">mine drainage metagenome</name>
    <dbReference type="NCBI Taxonomy" id="410659"/>
    <lineage>
        <taxon>unclassified sequences</taxon>
        <taxon>metagenomes</taxon>
        <taxon>ecological metagenomes</taxon>
    </lineage>
</organism>
<comment type="subcellular location">
    <subcellularLocation>
        <location evidence="1">Cytoplasm</location>
    </subcellularLocation>
</comment>
<dbReference type="GO" id="GO:0051301">
    <property type="term" value="P:cell division"/>
    <property type="evidence" value="ECO:0007669"/>
    <property type="project" value="UniProtKB-KW"/>
</dbReference>
<dbReference type="PROSITE" id="PS51900">
    <property type="entry name" value="CB"/>
    <property type="match status" value="1"/>
</dbReference>
<dbReference type="PANTHER" id="PTHR30349:SF77">
    <property type="entry name" value="TYROSINE RECOMBINASE XERC"/>
    <property type="match status" value="1"/>
</dbReference>
<keyword evidence="5" id="KW-0229">DNA integration</keyword>
<dbReference type="EMBL" id="CABQ01000192">
    <property type="protein sequence ID" value="CBI08208.1"/>
    <property type="molecule type" value="Genomic_DNA"/>
</dbReference>
<gene>
    <name evidence="12" type="ORF">CARN6_1652</name>
</gene>
<evidence type="ECO:0000256" key="9">
    <source>
        <dbReference type="SAM" id="MobiDB-lite"/>
    </source>
</evidence>
<evidence type="ECO:0000256" key="2">
    <source>
        <dbReference type="ARBA" id="ARBA00022490"/>
    </source>
</evidence>
<dbReference type="InterPro" id="IPR013762">
    <property type="entry name" value="Integrase-like_cat_sf"/>
</dbReference>
<evidence type="ECO:0000256" key="1">
    <source>
        <dbReference type="ARBA" id="ARBA00004496"/>
    </source>
</evidence>
<keyword evidence="6" id="KW-0238">DNA-binding</keyword>
<reference evidence="12" key="1">
    <citation type="submission" date="2009-10" db="EMBL/GenBank/DDBJ databases">
        <title>Diversity of trophic interactions inside an arsenic-rich microbial ecosystem.</title>
        <authorList>
            <person name="Bertin P.N."/>
            <person name="Heinrich-Salmeron A."/>
            <person name="Pelletier E."/>
            <person name="Goulhen-Chollet F."/>
            <person name="Arsene-Ploetze F."/>
            <person name="Gallien S."/>
            <person name="Calteau A."/>
            <person name="Vallenet D."/>
            <person name="Casiot C."/>
            <person name="Chane-Woon-Ming B."/>
            <person name="Giloteaux L."/>
            <person name="Barakat M."/>
            <person name="Bonnefoy V."/>
            <person name="Bruneel O."/>
            <person name="Chandler M."/>
            <person name="Cleiss J."/>
            <person name="Duran R."/>
            <person name="Elbaz-Poulichet F."/>
            <person name="Fonknechten N."/>
            <person name="Lauga B."/>
            <person name="Mornico D."/>
            <person name="Ortet P."/>
            <person name="Schaeffer C."/>
            <person name="Siguier P."/>
            <person name="Alexander Thil Smith A."/>
            <person name="Van Dorsselaer A."/>
            <person name="Weissenbach J."/>
            <person name="Medigue C."/>
            <person name="Le Paslier D."/>
        </authorList>
    </citation>
    <scope>NUCLEOTIDE SEQUENCE</scope>
</reference>
<dbReference type="SUPFAM" id="SSF56349">
    <property type="entry name" value="DNA breaking-rejoining enzymes"/>
    <property type="match status" value="1"/>
</dbReference>
<dbReference type="GO" id="GO:0005737">
    <property type="term" value="C:cytoplasm"/>
    <property type="evidence" value="ECO:0007669"/>
    <property type="project" value="UniProtKB-SubCell"/>
</dbReference>
<dbReference type="InterPro" id="IPR050090">
    <property type="entry name" value="Tyrosine_recombinase_XerCD"/>
</dbReference>
<keyword evidence="8" id="KW-0131">Cell cycle</keyword>
<dbReference type="PROSITE" id="PS51898">
    <property type="entry name" value="TYR_RECOMBINASE"/>
    <property type="match status" value="1"/>
</dbReference>
<name>E6QLT7_9ZZZZ</name>
<evidence type="ECO:0000256" key="5">
    <source>
        <dbReference type="ARBA" id="ARBA00022908"/>
    </source>
</evidence>
<protein>
    <submittedName>
        <fullName evidence="12">Phage integrase</fullName>
    </submittedName>
</protein>
<evidence type="ECO:0000256" key="8">
    <source>
        <dbReference type="ARBA" id="ARBA00023306"/>
    </source>
</evidence>
<dbReference type="Gene3D" id="1.10.150.130">
    <property type="match status" value="1"/>
</dbReference>
<feature type="domain" description="Core-binding (CB)" evidence="11">
    <location>
        <begin position="40"/>
        <end position="144"/>
    </location>
</feature>